<dbReference type="InterPro" id="IPR013783">
    <property type="entry name" value="Ig-like_fold"/>
</dbReference>
<evidence type="ECO:0000313" key="5">
    <source>
        <dbReference type="EMBL" id="KAK4191147.1"/>
    </source>
</evidence>
<dbReference type="SUPFAM" id="SSF81296">
    <property type="entry name" value="E set domains"/>
    <property type="match status" value="1"/>
</dbReference>
<dbReference type="Pfam" id="PF16561">
    <property type="entry name" value="AMPK1_CBM"/>
    <property type="match status" value="1"/>
</dbReference>
<evidence type="ECO:0000256" key="1">
    <source>
        <dbReference type="ARBA" id="ARBA00038216"/>
    </source>
</evidence>
<dbReference type="GO" id="GO:0019901">
    <property type="term" value="F:protein kinase binding"/>
    <property type="evidence" value="ECO:0007669"/>
    <property type="project" value="TreeGrafter"/>
</dbReference>
<evidence type="ECO:0000259" key="4">
    <source>
        <dbReference type="Pfam" id="PF16561"/>
    </source>
</evidence>
<dbReference type="EMBL" id="MU864361">
    <property type="protein sequence ID" value="KAK4191147.1"/>
    <property type="molecule type" value="Genomic_DNA"/>
</dbReference>
<feature type="domain" description="AMP-activated protein kinase glycogen-binding" evidence="4">
    <location>
        <begin position="5"/>
        <end position="80"/>
    </location>
</feature>
<evidence type="ECO:0000256" key="3">
    <source>
        <dbReference type="SAM" id="MobiDB-lite"/>
    </source>
</evidence>
<accession>A0AAN6X301</accession>
<dbReference type="GO" id="GO:0005737">
    <property type="term" value="C:cytoplasm"/>
    <property type="evidence" value="ECO:0007669"/>
    <property type="project" value="TreeGrafter"/>
</dbReference>
<dbReference type="CDD" id="cd02859">
    <property type="entry name" value="E_set_AMPKbeta_like_N"/>
    <property type="match status" value="1"/>
</dbReference>
<keyword evidence="2" id="KW-0175">Coiled coil</keyword>
<dbReference type="InterPro" id="IPR014756">
    <property type="entry name" value="Ig_E-set"/>
</dbReference>
<feature type="region of interest" description="Disordered" evidence="3">
    <location>
        <begin position="278"/>
        <end position="333"/>
    </location>
</feature>
<feature type="coiled-coil region" evidence="2">
    <location>
        <begin position="524"/>
        <end position="577"/>
    </location>
</feature>
<dbReference type="PANTHER" id="PTHR10343:SF81">
    <property type="entry name" value="CRUCIFORM DNA-RECOGNIZING PROTEIN 1-RELATED"/>
    <property type="match status" value="1"/>
</dbReference>
<feature type="compositionally biased region" description="Low complexity" evidence="3">
    <location>
        <begin position="673"/>
        <end position="695"/>
    </location>
</feature>
<feature type="region of interest" description="Disordered" evidence="3">
    <location>
        <begin position="137"/>
        <end position="161"/>
    </location>
</feature>
<name>A0AAN6X301_9PEZI</name>
<feature type="compositionally biased region" description="Basic and acidic residues" evidence="3">
    <location>
        <begin position="324"/>
        <end position="333"/>
    </location>
</feature>
<dbReference type="InterPro" id="IPR050827">
    <property type="entry name" value="CRP1_MDG1_kinase"/>
</dbReference>
<dbReference type="Gene3D" id="2.60.40.10">
    <property type="entry name" value="Immunoglobulins"/>
    <property type="match status" value="1"/>
</dbReference>
<dbReference type="PANTHER" id="PTHR10343">
    <property type="entry name" value="5'-AMP-ACTIVATED PROTEIN KINASE , BETA SUBUNIT"/>
    <property type="match status" value="1"/>
</dbReference>
<reference evidence="5" key="1">
    <citation type="journal article" date="2023" name="Mol. Phylogenet. Evol.">
        <title>Genome-scale phylogeny and comparative genomics of the fungal order Sordariales.</title>
        <authorList>
            <person name="Hensen N."/>
            <person name="Bonometti L."/>
            <person name="Westerberg I."/>
            <person name="Brannstrom I.O."/>
            <person name="Guillou S."/>
            <person name="Cros-Aarteil S."/>
            <person name="Calhoun S."/>
            <person name="Haridas S."/>
            <person name="Kuo A."/>
            <person name="Mondo S."/>
            <person name="Pangilinan J."/>
            <person name="Riley R."/>
            <person name="LaButti K."/>
            <person name="Andreopoulos B."/>
            <person name="Lipzen A."/>
            <person name="Chen C."/>
            <person name="Yan M."/>
            <person name="Daum C."/>
            <person name="Ng V."/>
            <person name="Clum A."/>
            <person name="Steindorff A."/>
            <person name="Ohm R.A."/>
            <person name="Martin F."/>
            <person name="Silar P."/>
            <person name="Natvig D.O."/>
            <person name="Lalanne C."/>
            <person name="Gautier V."/>
            <person name="Ament-Velasquez S.L."/>
            <person name="Kruys A."/>
            <person name="Hutchinson M.I."/>
            <person name="Powell A.J."/>
            <person name="Barry K."/>
            <person name="Miller A.N."/>
            <person name="Grigoriev I.V."/>
            <person name="Debuchy R."/>
            <person name="Gladieux P."/>
            <person name="Hiltunen Thoren M."/>
            <person name="Johannesson H."/>
        </authorList>
    </citation>
    <scope>NUCLEOTIDE SEQUENCE</scope>
    <source>
        <strain evidence="5">PSN309</strain>
    </source>
</reference>
<evidence type="ECO:0000313" key="6">
    <source>
        <dbReference type="Proteomes" id="UP001302126"/>
    </source>
</evidence>
<gene>
    <name evidence="5" type="ORF">QBC35DRAFT_471217</name>
</gene>
<dbReference type="GO" id="GO:0007165">
    <property type="term" value="P:signal transduction"/>
    <property type="evidence" value="ECO:0007669"/>
    <property type="project" value="TreeGrafter"/>
</dbReference>
<feature type="region of interest" description="Disordered" evidence="3">
    <location>
        <begin position="673"/>
        <end position="742"/>
    </location>
</feature>
<keyword evidence="6" id="KW-1185">Reference proteome</keyword>
<dbReference type="GO" id="GO:0005634">
    <property type="term" value="C:nucleus"/>
    <property type="evidence" value="ECO:0007669"/>
    <property type="project" value="TreeGrafter"/>
</dbReference>
<protein>
    <recommendedName>
        <fullName evidence="4">AMP-activated protein kinase glycogen-binding domain-containing protein</fullName>
    </recommendedName>
</protein>
<dbReference type="GO" id="GO:0031588">
    <property type="term" value="C:nucleotide-activated protein kinase complex"/>
    <property type="evidence" value="ECO:0007669"/>
    <property type="project" value="TreeGrafter"/>
</dbReference>
<reference evidence="5" key="2">
    <citation type="submission" date="2023-05" db="EMBL/GenBank/DDBJ databases">
        <authorList>
            <consortium name="Lawrence Berkeley National Laboratory"/>
            <person name="Steindorff A."/>
            <person name="Hensen N."/>
            <person name="Bonometti L."/>
            <person name="Westerberg I."/>
            <person name="Brannstrom I.O."/>
            <person name="Guillou S."/>
            <person name="Cros-Aarteil S."/>
            <person name="Calhoun S."/>
            <person name="Haridas S."/>
            <person name="Kuo A."/>
            <person name="Mondo S."/>
            <person name="Pangilinan J."/>
            <person name="Riley R."/>
            <person name="Labutti K."/>
            <person name="Andreopoulos B."/>
            <person name="Lipzen A."/>
            <person name="Chen C."/>
            <person name="Yanf M."/>
            <person name="Daum C."/>
            <person name="Ng V."/>
            <person name="Clum A."/>
            <person name="Ohm R."/>
            <person name="Martin F."/>
            <person name="Silar P."/>
            <person name="Natvig D."/>
            <person name="Lalanne C."/>
            <person name="Gautier V."/>
            <person name="Ament-Velasquez S.L."/>
            <person name="Kruys A."/>
            <person name="Hutchinson M.I."/>
            <person name="Powell A.J."/>
            <person name="Barry K."/>
            <person name="Miller A.N."/>
            <person name="Grigoriev I.V."/>
            <person name="Debuchy R."/>
            <person name="Gladieux P."/>
            <person name="Thoren M.H."/>
            <person name="Johannesson H."/>
        </authorList>
    </citation>
    <scope>NUCLEOTIDE SEQUENCE</scope>
    <source>
        <strain evidence="5">PSN309</strain>
    </source>
</reference>
<comment type="caution">
    <text evidence="5">The sequence shown here is derived from an EMBL/GenBank/DDBJ whole genome shotgun (WGS) entry which is preliminary data.</text>
</comment>
<proteinExistence type="inferred from homology"/>
<dbReference type="AlphaFoldDB" id="A0AAN6X301"/>
<organism evidence="5 6">
    <name type="scientific">Podospora australis</name>
    <dbReference type="NCBI Taxonomy" id="1536484"/>
    <lineage>
        <taxon>Eukaryota</taxon>
        <taxon>Fungi</taxon>
        <taxon>Dikarya</taxon>
        <taxon>Ascomycota</taxon>
        <taxon>Pezizomycotina</taxon>
        <taxon>Sordariomycetes</taxon>
        <taxon>Sordariomycetidae</taxon>
        <taxon>Sordariales</taxon>
        <taxon>Podosporaceae</taxon>
        <taxon>Podospora</taxon>
    </lineage>
</organism>
<sequence length="755" mass="78408">MGIFTFKWPHHAEEVYVTGTFDNWSKTVQLEKVGQIFQKTVTLPNANEKIFYKFVVDGAWTTDHAAPQEKDHEGNDNNVLLPQDVMDKVEESVPATAVINSVAPESTTAQLAAEAPLETTLAAPAEEKVPFEDKRIEEVKEEGSSAEKTSAELSPPGTYPETPATELDKQVKIDPLPATIGAVNPIKLAPGEPVPRDVTAEALDTHVTLDKDSYEKSDRIPGLDFELPAITGTVIPESSLPILGTNDVTINTVTPDSTTAILAAEVPLEGRVPEIVKQSQEEAHVSPEASAVPEEVKEKAAVEEELLQKVAEAPSTSEGTAGKGTEKSETDKSVPETIAAVAATAGATLVGAAIVAAQKAGPVATEAAQKAGDVAANLAAQATDVAADAAHKASDAAAALKVQASEAAADLTAQATEAANKATDTAADFTAQATSVASGAATNLPDAVKEVLPESAQGAIAEAETAAVMEKKEAIAESVALSVPVQVKESLRDALESPEAAANSAAVFNKQDVEAQLLKEVKPIDSIEESAAKAEEYVKAEEAKAQEEAIAAAAKLEQKARAEADKVEEAKAEEEANTVAAGVPVEVKESLKEAGESPKAASNAAAVEDKKQVEAELLQEVKAVKPIEETKATDTALVVEPPAAAEEVKAVDAAQPVSTQQAKPITVAPVLPEESSTAPAVSTTAATVEEPTTAEQAKPTNETITSGEAKPATNGSTAAAEATAGDVTLTKTTTAEQKKKNRFSGFFAKLKQKFH</sequence>
<dbReference type="InterPro" id="IPR032640">
    <property type="entry name" value="AMPK1_CBM"/>
</dbReference>
<evidence type="ECO:0000256" key="2">
    <source>
        <dbReference type="SAM" id="Coils"/>
    </source>
</evidence>
<dbReference type="Proteomes" id="UP001302126">
    <property type="component" value="Unassembled WGS sequence"/>
</dbReference>
<comment type="similarity">
    <text evidence="1">Belongs to the CRP1/MDG1 family.</text>
</comment>